<dbReference type="AlphaFoldDB" id="A0A6J4M148"/>
<sequence length="59" mass="5797">GRGPFAGPPHRGRRAPRAPAPGAVGPGRALRDDPAVGAGQGRPRRPGGAQALRAEGGAL</sequence>
<accession>A0A6J4M148</accession>
<gene>
    <name evidence="2" type="ORF">AVDCRST_MAG89-2910</name>
</gene>
<dbReference type="EMBL" id="CADCTV010000608">
    <property type="protein sequence ID" value="CAA9346946.1"/>
    <property type="molecule type" value="Genomic_DNA"/>
</dbReference>
<organism evidence="2">
    <name type="scientific">uncultured Gemmatimonadota bacterium</name>
    <dbReference type="NCBI Taxonomy" id="203437"/>
    <lineage>
        <taxon>Bacteria</taxon>
        <taxon>Pseudomonadati</taxon>
        <taxon>Gemmatimonadota</taxon>
        <taxon>environmental samples</taxon>
    </lineage>
</organism>
<protein>
    <submittedName>
        <fullName evidence="2">Uncharacterized protein</fullName>
    </submittedName>
</protein>
<feature type="non-terminal residue" evidence="2">
    <location>
        <position position="59"/>
    </location>
</feature>
<feature type="non-terminal residue" evidence="2">
    <location>
        <position position="1"/>
    </location>
</feature>
<proteinExistence type="predicted"/>
<feature type="compositionally biased region" description="Low complexity" evidence="1">
    <location>
        <begin position="46"/>
        <end position="59"/>
    </location>
</feature>
<feature type="region of interest" description="Disordered" evidence="1">
    <location>
        <begin position="1"/>
        <end position="59"/>
    </location>
</feature>
<evidence type="ECO:0000256" key="1">
    <source>
        <dbReference type="SAM" id="MobiDB-lite"/>
    </source>
</evidence>
<reference evidence="2" key="1">
    <citation type="submission" date="2020-02" db="EMBL/GenBank/DDBJ databases">
        <authorList>
            <person name="Meier V. D."/>
        </authorList>
    </citation>
    <scope>NUCLEOTIDE SEQUENCE</scope>
    <source>
        <strain evidence="2">AVDCRST_MAG89</strain>
    </source>
</reference>
<name>A0A6J4M148_9BACT</name>
<evidence type="ECO:0000313" key="2">
    <source>
        <dbReference type="EMBL" id="CAA9346946.1"/>
    </source>
</evidence>